<gene>
    <name evidence="2" type="ORF">QN277_024799</name>
</gene>
<dbReference type="AlphaFoldDB" id="A0AAE1JFK9"/>
<dbReference type="InterPro" id="IPR012337">
    <property type="entry name" value="RNaseH-like_sf"/>
</dbReference>
<dbReference type="Pfam" id="PF13456">
    <property type="entry name" value="RVT_3"/>
    <property type="match status" value="1"/>
</dbReference>
<reference evidence="2" key="1">
    <citation type="submission" date="2023-10" db="EMBL/GenBank/DDBJ databases">
        <title>Chromosome-level genome of the transformable northern wattle, Acacia crassicarpa.</title>
        <authorList>
            <person name="Massaro I."/>
            <person name="Sinha N.R."/>
            <person name="Poethig S."/>
            <person name="Leichty A.R."/>
        </authorList>
    </citation>
    <scope>NUCLEOTIDE SEQUENCE</scope>
    <source>
        <strain evidence="2">Acra3RX</strain>
        <tissue evidence="2">Leaf</tissue>
    </source>
</reference>
<dbReference type="SUPFAM" id="SSF53098">
    <property type="entry name" value="Ribonuclease H-like"/>
    <property type="match status" value="1"/>
</dbReference>
<organism evidence="2 3">
    <name type="scientific">Acacia crassicarpa</name>
    <name type="common">northern wattle</name>
    <dbReference type="NCBI Taxonomy" id="499986"/>
    <lineage>
        <taxon>Eukaryota</taxon>
        <taxon>Viridiplantae</taxon>
        <taxon>Streptophyta</taxon>
        <taxon>Embryophyta</taxon>
        <taxon>Tracheophyta</taxon>
        <taxon>Spermatophyta</taxon>
        <taxon>Magnoliopsida</taxon>
        <taxon>eudicotyledons</taxon>
        <taxon>Gunneridae</taxon>
        <taxon>Pentapetalae</taxon>
        <taxon>rosids</taxon>
        <taxon>fabids</taxon>
        <taxon>Fabales</taxon>
        <taxon>Fabaceae</taxon>
        <taxon>Caesalpinioideae</taxon>
        <taxon>mimosoid clade</taxon>
        <taxon>Acacieae</taxon>
        <taxon>Acacia</taxon>
    </lineage>
</organism>
<sequence>MAPRVGWIKMNVDGASKGAQMAAGCGGLLRGCSGEWICGFVRKLGRCTTVKSKLWVVLTGLEVARSFNLDNIIIECDSVSVVSMLINLQVEDKSESRLLSLIRLALCHFLNYNFVHVYREGNTCADSLANFSLVHGESYTVFENPPLAILRCLYNDYVGVAYPRDILIQE</sequence>
<dbReference type="InterPro" id="IPR053151">
    <property type="entry name" value="RNase_H-like"/>
</dbReference>
<dbReference type="PANTHER" id="PTHR47723">
    <property type="entry name" value="OS05G0353850 PROTEIN"/>
    <property type="match status" value="1"/>
</dbReference>
<dbReference type="CDD" id="cd06222">
    <property type="entry name" value="RNase_H_like"/>
    <property type="match status" value="1"/>
</dbReference>
<dbReference type="Proteomes" id="UP001293593">
    <property type="component" value="Unassembled WGS sequence"/>
</dbReference>
<dbReference type="InterPro" id="IPR044730">
    <property type="entry name" value="RNase_H-like_dom_plant"/>
</dbReference>
<dbReference type="InterPro" id="IPR036397">
    <property type="entry name" value="RNaseH_sf"/>
</dbReference>
<keyword evidence="3" id="KW-1185">Reference proteome</keyword>
<evidence type="ECO:0000313" key="2">
    <source>
        <dbReference type="EMBL" id="KAK4268096.1"/>
    </source>
</evidence>
<dbReference type="GO" id="GO:0003676">
    <property type="term" value="F:nucleic acid binding"/>
    <property type="evidence" value="ECO:0007669"/>
    <property type="project" value="InterPro"/>
</dbReference>
<name>A0AAE1JFK9_9FABA</name>
<dbReference type="InterPro" id="IPR002156">
    <property type="entry name" value="RNaseH_domain"/>
</dbReference>
<protein>
    <recommendedName>
        <fullName evidence="1">RNase H type-1 domain-containing protein</fullName>
    </recommendedName>
</protein>
<dbReference type="Gene3D" id="3.30.420.10">
    <property type="entry name" value="Ribonuclease H-like superfamily/Ribonuclease H"/>
    <property type="match status" value="1"/>
</dbReference>
<dbReference type="GO" id="GO:0004523">
    <property type="term" value="F:RNA-DNA hybrid ribonuclease activity"/>
    <property type="evidence" value="ECO:0007669"/>
    <property type="project" value="InterPro"/>
</dbReference>
<feature type="domain" description="RNase H type-1" evidence="1">
    <location>
        <begin position="11"/>
        <end position="131"/>
    </location>
</feature>
<proteinExistence type="predicted"/>
<evidence type="ECO:0000313" key="3">
    <source>
        <dbReference type="Proteomes" id="UP001293593"/>
    </source>
</evidence>
<comment type="caution">
    <text evidence="2">The sequence shown here is derived from an EMBL/GenBank/DDBJ whole genome shotgun (WGS) entry which is preliminary data.</text>
</comment>
<dbReference type="EMBL" id="JAWXYG010000007">
    <property type="protein sequence ID" value="KAK4268096.1"/>
    <property type="molecule type" value="Genomic_DNA"/>
</dbReference>
<accession>A0AAE1JFK9</accession>
<dbReference type="PANTHER" id="PTHR47723:SF19">
    <property type="entry name" value="POLYNUCLEOTIDYL TRANSFERASE, RIBONUCLEASE H-LIKE SUPERFAMILY PROTEIN"/>
    <property type="match status" value="1"/>
</dbReference>
<evidence type="ECO:0000259" key="1">
    <source>
        <dbReference type="Pfam" id="PF13456"/>
    </source>
</evidence>